<evidence type="ECO:0000313" key="2">
    <source>
        <dbReference type="Proteomes" id="UP000814033"/>
    </source>
</evidence>
<accession>A0ACB8RBF6</accession>
<proteinExistence type="predicted"/>
<evidence type="ECO:0000313" key="1">
    <source>
        <dbReference type="EMBL" id="KAI0041157.1"/>
    </source>
</evidence>
<comment type="caution">
    <text evidence="1">The sequence shown here is derived from an EMBL/GenBank/DDBJ whole genome shotgun (WGS) entry which is preliminary data.</text>
</comment>
<dbReference type="Proteomes" id="UP000814033">
    <property type="component" value="Unassembled WGS sequence"/>
</dbReference>
<keyword evidence="2" id="KW-1185">Reference proteome</keyword>
<gene>
    <name evidence="1" type="ORF">FA95DRAFT_1683382</name>
</gene>
<reference evidence="1" key="2">
    <citation type="journal article" date="2022" name="New Phytol.">
        <title>Evolutionary transition to the ectomycorrhizal habit in the genomes of a hyperdiverse lineage of mushroom-forming fungi.</title>
        <authorList>
            <person name="Looney B."/>
            <person name="Miyauchi S."/>
            <person name="Morin E."/>
            <person name="Drula E."/>
            <person name="Courty P.E."/>
            <person name="Kohler A."/>
            <person name="Kuo A."/>
            <person name="LaButti K."/>
            <person name="Pangilinan J."/>
            <person name="Lipzen A."/>
            <person name="Riley R."/>
            <person name="Andreopoulos W."/>
            <person name="He G."/>
            <person name="Johnson J."/>
            <person name="Nolan M."/>
            <person name="Tritt A."/>
            <person name="Barry K.W."/>
            <person name="Grigoriev I.V."/>
            <person name="Nagy L.G."/>
            <person name="Hibbett D."/>
            <person name="Henrissat B."/>
            <person name="Matheny P.B."/>
            <person name="Labbe J."/>
            <person name="Martin F.M."/>
        </authorList>
    </citation>
    <scope>NUCLEOTIDE SEQUENCE</scope>
    <source>
        <strain evidence="1">FP105234-sp</strain>
    </source>
</reference>
<dbReference type="EMBL" id="MU276140">
    <property type="protein sequence ID" value="KAI0041157.1"/>
    <property type="molecule type" value="Genomic_DNA"/>
</dbReference>
<name>A0ACB8RBF6_9AGAM</name>
<reference evidence="1" key="1">
    <citation type="submission" date="2021-02" db="EMBL/GenBank/DDBJ databases">
        <authorList>
            <consortium name="DOE Joint Genome Institute"/>
            <person name="Ahrendt S."/>
            <person name="Looney B.P."/>
            <person name="Miyauchi S."/>
            <person name="Morin E."/>
            <person name="Drula E."/>
            <person name="Courty P.E."/>
            <person name="Chicoki N."/>
            <person name="Fauchery L."/>
            <person name="Kohler A."/>
            <person name="Kuo A."/>
            <person name="Labutti K."/>
            <person name="Pangilinan J."/>
            <person name="Lipzen A."/>
            <person name="Riley R."/>
            <person name="Andreopoulos W."/>
            <person name="He G."/>
            <person name="Johnson J."/>
            <person name="Barry K.W."/>
            <person name="Grigoriev I.V."/>
            <person name="Nagy L."/>
            <person name="Hibbett D."/>
            <person name="Henrissat B."/>
            <person name="Matheny P.B."/>
            <person name="Labbe J."/>
            <person name="Martin F."/>
        </authorList>
    </citation>
    <scope>NUCLEOTIDE SEQUENCE</scope>
    <source>
        <strain evidence="1">FP105234-sp</strain>
    </source>
</reference>
<organism evidence="1 2">
    <name type="scientific">Auriscalpium vulgare</name>
    <dbReference type="NCBI Taxonomy" id="40419"/>
    <lineage>
        <taxon>Eukaryota</taxon>
        <taxon>Fungi</taxon>
        <taxon>Dikarya</taxon>
        <taxon>Basidiomycota</taxon>
        <taxon>Agaricomycotina</taxon>
        <taxon>Agaricomycetes</taxon>
        <taxon>Russulales</taxon>
        <taxon>Auriscalpiaceae</taxon>
        <taxon>Auriscalpium</taxon>
    </lineage>
</organism>
<protein>
    <submittedName>
        <fullName evidence="1">Uncharacterized protein</fullName>
    </submittedName>
</protein>
<sequence length="60" mass="6466">MSMNLLQSAGDEDADGRTLDGILHGQSVIGKTAKTSEVDALRFTDRDSPSWARWSTGSLL</sequence>